<dbReference type="Proteomes" id="UP000285652">
    <property type="component" value="Unassembled WGS sequence"/>
</dbReference>
<comment type="caution">
    <text evidence="1">The sequence shown here is derived from an EMBL/GenBank/DDBJ whole genome shotgun (WGS) entry which is preliminary data.</text>
</comment>
<evidence type="ECO:0000313" key="2">
    <source>
        <dbReference type="Proteomes" id="UP000285652"/>
    </source>
</evidence>
<evidence type="ECO:0000313" key="1">
    <source>
        <dbReference type="EMBL" id="RHN17616.1"/>
    </source>
</evidence>
<sequence length="201" mass="23519">MRWYTAVGVKMDQPGGSFCVQVGAEKKILSGMEIYIWNALLWSFVEETQIYERMVQLLKAVFPGKNVDEKTGKDEFDFCFRRLSGRGLIAFRDCDTLKEAAEHLLKNAIVVRVMRNGGERFLMFCESFSCGTPFLKAIRVFRKEPLERTYQEFLLEIQHCGEVRQYLEKAEQPDEILEIIHLLYQKKILFIRSVKEEMIEA</sequence>
<dbReference type="RefSeq" id="WP_118447444.1">
    <property type="nucleotide sequence ID" value="NZ_QRQQ01000003.1"/>
</dbReference>
<accession>A0A415UHR5</accession>
<dbReference type="AlphaFoldDB" id="A0A415UHR5"/>
<dbReference type="EMBL" id="QRQQ01000003">
    <property type="protein sequence ID" value="RHN17616.1"/>
    <property type="molecule type" value="Genomic_DNA"/>
</dbReference>
<gene>
    <name evidence="1" type="ORF">DWZ24_05815</name>
</gene>
<name>A0A415UHR5_9FIRM</name>
<organism evidence="1 2">
    <name type="scientific">Dorea formicigenerans</name>
    <dbReference type="NCBI Taxonomy" id="39486"/>
    <lineage>
        <taxon>Bacteria</taxon>
        <taxon>Bacillati</taxon>
        <taxon>Bacillota</taxon>
        <taxon>Clostridia</taxon>
        <taxon>Lachnospirales</taxon>
        <taxon>Lachnospiraceae</taxon>
        <taxon>Dorea</taxon>
    </lineage>
</organism>
<reference evidence="1 2" key="1">
    <citation type="submission" date="2018-08" db="EMBL/GenBank/DDBJ databases">
        <title>A genome reference for cultivated species of the human gut microbiota.</title>
        <authorList>
            <person name="Zou Y."/>
            <person name="Xue W."/>
            <person name="Luo G."/>
        </authorList>
    </citation>
    <scope>NUCLEOTIDE SEQUENCE [LARGE SCALE GENOMIC DNA]</scope>
    <source>
        <strain evidence="1 2">AF31-13BH</strain>
    </source>
</reference>
<protein>
    <submittedName>
        <fullName evidence="1">Uncharacterized protein</fullName>
    </submittedName>
</protein>
<proteinExistence type="predicted"/>